<keyword evidence="5 10" id="KW-1133">Transmembrane helix</keyword>
<dbReference type="CDD" id="cd06225">
    <property type="entry name" value="HAMP"/>
    <property type="match status" value="1"/>
</dbReference>
<feature type="transmembrane region" description="Helical" evidence="10">
    <location>
        <begin position="279"/>
        <end position="302"/>
    </location>
</feature>
<dbReference type="PANTHER" id="PTHR32089:SF117">
    <property type="entry name" value="METHYL ACCEPTING SENSORY TRANSDUCER WITH CACHE_1 SMALL MOLECULE BINDING DOMAIN"/>
    <property type="match status" value="1"/>
</dbReference>
<gene>
    <name evidence="13" type="ORF">L9G74_14900</name>
</gene>
<evidence type="ECO:0000259" key="12">
    <source>
        <dbReference type="PROSITE" id="PS50885"/>
    </source>
</evidence>
<dbReference type="CDD" id="cd12912">
    <property type="entry name" value="PDC2_MCP_like"/>
    <property type="match status" value="1"/>
</dbReference>
<keyword evidence="7 9" id="KW-0807">Transducer</keyword>
<dbReference type="RefSeq" id="WP_238897211.1">
    <property type="nucleotide sequence ID" value="NZ_JAKOGG010000012.1"/>
</dbReference>
<evidence type="ECO:0000256" key="1">
    <source>
        <dbReference type="ARBA" id="ARBA00004651"/>
    </source>
</evidence>
<dbReference type="InterPro" id="IPR004090">
    <property type="entry name" value="Chemotax_Me-accpt_rcpt"/>
</dbReference>
<dbReference type="PROSITE" id="PS50885">
    <property type="entry name" value="HAMP"/>
    <property type="match status" value="1"/>
</dbReference>
<keyword evidence="14" id="KW-1185">Reference proteome</keyword>
<evidence type="ECO:0000256" key="7">
    <source>
        <dbReference type="ARBA" id="ARBA00023224"/>
    </source>
</evidence>
<evidence type="ECO:0000256" key="2">
    <source>
        <dbReference type="ARBA" id="ARBA00022475"/>
    </source>
</evidence>
<dbReference type="Proteomes" id="UP001201549">
    <property type="component" value="Unassembled WGS sequence"/>
</dbReference>
<sequence>MKARLLCASLLAVFITCAVLIVFSINLLQSRAEVQTRANIQVLAETFASLIGSDLNSKRIAVTSMAHTIEQYPQDVSVDELRLLISHTFRSHNFILSMYGDEQGLMVRQDPEWDARSAAKGYDPRQRAWYQDGTQVNGLSMSAPYVSDTTGDFVVTLAHPVKNSNGSLRGMAGSNINVSQIATQVRKLTVPGDGYTIMVDNDTRIISHPDSQLNNKYLNSVAPELTKSWLQQAVQQQKLLEITLNGATKLVYAVDVPNADWAMVFVMDRATIMATYTELTYWMMVIGIGVLLVFSIILTVVFRAQFADLDKLNRVLSDIADGDGDLTVRVQSRRPHDEIGLVAEAFNRFVTKLHQIMTDVSDAAVALGNNAQQANEVARASRQEVDKQLDEVTMVATAVTEMASATQEIAGNAELAAHTAQDSVQLAAEGERAVTQSRRSIEALSAEVTHTGAIIEELNQHAQQISTILATITGVAEQTNLLALNAAIEAARAGEHGRGFAVVADEVRVLSQRTHGSTQEIQTMIEALQATTKKAVHATAESLERANESVTDAQAASDRLSQINTAIAEISDMARQIAAAAEEQTSVTAEINRNTESIREVSTALAQQMVDTEAASNTAVNEAKQLGSQVNRFKL</sequence>
<dbReference type="InterPro" id="IPR033479">
    <property type="entry name" value="dCache_1"/>
</dbReference>
<dbReference type="Gene3D" id="1.10.287.950">
    <property type="entry name" value="Methyl-accepting chemotaxis protein"/>
    <property type="match status" value="1"/>
</dbReference>
<dbReference type="SMART" id="SM00283">
    <property type="entry name" value="MA"/>
    <property type="match status" value="1"/>
</dbReference>
<comment type="caution">
    <text evidence="13">The sequence shown here is derived from an EMBL/GenBank/DDBJ whole genome shotgun (WGS) entry which is preliminary data.</text>
</comment>
<dbReference type="SMART" id="SM00304">
    <property type="entry name" value="HAMP"/>
    <property type="match status" value="1"/>
</dbReference>
<dbReference type="InterPro" id="IPR004089">
    <property type="entry name" value="MCPsignal_dom"/>
</dbReference>
<dbReference type="Pfam" id="PF00672">
    <property type="entry name" value="HAMP"/>
    <property type="match status" value="1"/>
</dbReference>
<comment type="subcellular location">
    <subcellularLocation>
        <location evidence="1">Cell membrane</location>
        <topology evidence="1">Multi-pass membrane protein</topology>
    </subcellularLocation>
</comment>
<dbReference type="CDD" id="cd18773">
    <property type="entry name" value="PDC1_HK_sensor"/>
    <property type="match status" value="1"/>
</dbReference>
<evidence type="ECO:0000256" key="8">
    <source>
        <dbReference type="ARBA" id="ARBA00029447"/>
    </source>
</evidence>
<dbReference type="InterPro" id="IPR003660">
    <property type="entry name" value="HAMP_dom"/>
</dbReference>
<evidence type="ECO:0000313" key="14">
    <source>
        <dbReference type="Proteomes" id="UP001201549"/>
    </source>
</evidence>
<evidence type="ECO:0000256" key="5">
    <source>
        <dbReference type="ARBA" id="ARBA00022989"/>
    </source>
</evidence>
<evidence type="ECO:0000313" key="13">
    <source>
        <dbReference type="EMBL" id="MCS4557735.1"/>
    </source>
</evidence>
<dbReference type="SUPFAM" id="SSF58104">
    <property type="entry name" value="Methyl-accepting chemotaxis protein (MCP) signaling domain"/>
    <property type="match status" value="1"/>
</dbReference>
<evidence type="ECO:0000256" key="10">
    <source>
        <dbReference type="SAM" id="Phobius"/>
    </source>
</evidence>
<keyword evidence="3" id="KW-0145">Chemotaxis</keyword>
<dbReference type="CDD" id="cd11386">
    <property type="entry name" value="MCP_signal"/>
    <property type="match status" value="1"/>
</dbReference>
<dbReference type="SUPFAM" id="SSF103190">
    <property type="entry name" value="Sensory domain-like"/>
    <property type="match status" value="1"/>
</dbReference>
<comment type="similarity">
    <text evidence="8">Belongs to the methyl-accepting chemotaxis (MCP) protein family.</text>
</comment>
<accession>A0ABT2FN33</accession>
<proteinExistence type="inferred from homology"/>
<reference evidence="14" key="1">
    <citation type="submission" date="2023-07" db="EMBL/GenBank/DDBJ databases">
        <title>Shewanella mangrovi sp. nov., an acetaldehyde- degrading bacterium isolated from mangrove sediment.</title>
        <authorList>
            <person name="Liu Y."/>
        </authorList>
    </citation>
    <scope>NUCLEOTIDE SEQUENCE [LARGE SCALE GENOMIC DNA]</scope>
    <source>
        <strain evidence="14">C32</strain>
    </source>
</reference>
<evidence type="ECO:0000259" key="11">
    <source>
        <dbReference type="PROSITE" id="PS50111"/>
    </source>
</evidence>
<organism evidence="13 14">
    <name type="scientific">Shewanella electrica</name>
    <dbReference type="NCBI Taxonomy" id="515560"/>
    <lineage>
        <taxon>Bacteria</taxon>
        <taxon>Pseudomonadati</taxon>
        <taxon>Pseudomonadota</taxon>
        <taxon>Gammaproteobacteria</taxon>
        <taxon>Alteromonadales</taxon>
        <taxon>Shewanellaceae</taxon>
        <taxon>Shewanella</taxon>
    </lineage>
</organism>
<keyword evidence="2" id="KW-1003">Cell membrane</keyword>
<keyword evidence="6 10" id="KW-0472">Membrane</keyword>
<evidence type="ECO:0000256" key="9">
    <source>
        <dbReference type="PROSITE-ProRule" id="PRU00284"/>
    </source>
</evidence>
<evidence type="ECO:0000256" key="6">
    <source>
        <dbReference type="ARBA" id="ARBA00023136"/>
    </source>
</evidence>
<keyword evidence="4 10" id="KW-0812">Transmembrane</keyword>
<dbReference type="Pfam" id="PF00015">
    <property type="entry name" value="MCPsignal"/>
    <property type="match status" value="1"/>
</dbReference>
<name>A0ABT2FN33_9GAMM</name>
<evidence type="ECO:0000256" key="4">
    <source>
        <dbReference type="ARBA" id="ARBA00022692"/>
    </source>
</evidence>
<dbReference type="Gene3D" id="3.30.450.20">
    <property type="entry name" value="PAS domain"/>
    <property type="match status" value="2"/>
</dbReference>
<dbReference type="PRINTS" id="PR00260">
    <property type="entry name" value="CHEMTRNSDUCR"/>
</dbReference>
<dbReference type="InterPro" id="IPR029151">
    <property type="entry name" value="Sensor-like_sf"/>
</dbReference>
<protein>
    <submittedName>
        <fullName evidence="13">Methyl-accepting chemotaxis protein</fullName>
    </submittedName>
</protein>
<dbReference type="PROSITE" id="PS50111">
    <property type="entry name" value="CHEMOTAXIS_TRANSDUC_2"/>
    <property type="match status" value="1"/>
</dbReference>
<evidence type="ECO:0000256" key="3">
    <source>
        <dbReference type="ARBA" id="ARBA00022500"/>
    </source>
</evidence>
<dbReference type="Pfam" id="PF02743">
    <property type="entry name" value="dCache_1"/>
    <property type="match status" value="1"/>
</dbReference>
<feature type="domain" description="HAMP" evidence="12">
    <location>
        <begin position="303"/>
        <end position="358"/>
    </location>
</feature>
<dbReference type="EMBL" id="JAKOGG010000012">
    <property type="protein sequence ID" value="MCS4557735.1"/>
    <property type="molecule type" value="Genomic_DNA"/>
</dbReference>
<dbReference type="PANTHER" id="PTHR32089">
    <property type="entry name" value="METHYL-ACCEPTING CHEMOTAXIS PROTEIN MCPB"/>
    <property type="match status" value="1"/>
</dbReference>
<feature type="domain" description="Methyl-accepting transducer" evidence="11">
    <location>
        <begin position="363"/>
        <end position="599"/>
    </location>
</feature>